<protein>
    <recommendedName>
        <fullName evidence="5">Sec-independent protein translocase protein TatC</fullName>
    </recommendedName>
</protein>
<dbReference type="PROSITE" id="PS01218">
    <property type="entry name" value="TATC"/>
    <property type="match status" value="1"/>
</dbReference>
<dbReference type="GO" id="GO:0065002">
    <property type="term" value="P:intracellular protein transmembrane transport"/>
    <property type="evidence" value="ECO:0007669"/>
    <property type="project" value="TreeGrafter"/>
</dbReference>
<dbReference type="GO" id="GO:0043953">
    <property type="term" value="P:protein transport by the Tat complex"/>
    <property type="evidence" value="ECO:0007669"/>
    <property type="project" value="UniProtKB-UniRule"/>
</dbReference>
<evidence type="ECO:0000313" key="6">
    <source>
        <dbReference type="EMBL" id="XBX76005.1"/>
    </source>
</evidence>
<organism evidence="6">
    <name type="scientific">Proteinivorax tanatarense</name>
    <dbReference type="NCBI Taxonomy" id="1260629"/>
    <lineage>
        <taxon>Bacteria</taxon>
        <taxon>Bacillati</taxon>
        <taxon>Bacillota</taxon>
        <taxon>Clostridia</taxon>
        <taxon>Eubacteriales</taxon>
        <taxon>Proteinivoracaceae</taxon>
        <taxon>Proteinivorax</taxon>
    </lineage>
</organism>
<keyword evidence="5" id="KW-0813">Transport</keyword>
<dbReference type="GO" id="GO:0009977">
    <property type="term" value="F:proton motive force dependent protein transmembrane transporter activity"/>
    <property type="evidence" value="ECO:0007669"/>
    <property type="project" value="TreeGrafter"/>
</dbReference>
<gene>
    <name evidence="5 6" type="primary">tatC</name>
    <name evidence="6" type="ORF">PRVXT_001172</name>
</gene>
<evidence type="ECO:0000256" key="1">
    <source>
        <dbReference type="ARBA" id="ARBA00004141"/>
    </source>
</evidence>
<dbReference type="Pfam" id="PF00902">
    <property type="entry name" value="TatC"/>
    <property type="match status" value="1"/>
</dbReference>
<evidence type="ECO:0000256" key="5">
    <source>
        <dbReference type="HAMAP-Rule" id="MF_00902"/>
    </source>
</evidence>
<sequence>MGDKKLTIVGHLAELRLRIIITALSILFGTILSYFYIEEITHLLIIPAGYQDFVYLSPPELFLSYIKISIICGIFLALPIILFQVWFFVMPSVTIRDKVYMILAILMSTIFFVGGVVFSYFIIIPLTLEFFTELSSNEITPMFSFASYLSFILSILLSFGLAFQLPLLVLLLTKLNLITPELLKKSRKYTFLLIFLFASILTPPDVISQVLLAGPMILLFELSIIISNVIKWRSKK</sequence>
<keyword evidence="5" id="KW-0653">Protein transport</keyword>
<keyword evidence="5" id="KW-0811">Translocation</keyword>
<dbReference type="PRINTS" id="PR01840">
    <property type="entry name" value="TATCFAMILY"/>
</dbReference>
<dbReference type="InterPro" id="IPR019820">
    <property type="entry name" value="Sec-indep_translocase_CS"/>
</dbReference>
<feature type="transmembrane region" description="Helical" evidence="5">
    <location>
        <begin position="148"/>
        <end position="177"/>
    </location>
</feature>
<reference evidence="6" key="2">
    <citation type="submission" date="2024-06" db="EMBL/GenBank/DDBJ databases">
        <authorList>
            <person name="Petrova K.O."/>
            <person name="Toshchakov S.V."/>
            <person name="Boltjanskaja Y.V."/>
            <person name="Kevbrin V."/>
        </authorList>
    </citation>
    <scope>NUCLEOTIDE SEQUENCE</scope>
    <source>
        <strain evidence="6">Z-910T</strain>
    </source>
</reference>
<comment type="function">
    <text evidence="5">Part of the twin-arginine translocation (Tat) system that transports large folded proteins containing a characteristic twin-arginine motif in their signal peptide across membranes.</text>
</comment>
<keyword evidence="5" id="KW-1003">Cell membrane</keyword>
<comment type="similarity">
    <text evidence="5">Belongs to the TatC family.</text>
</comment>
<feature type="transmembrane region" description="Helical" evidence="5">
    <location>
        <begin position="101"/>
        <end position="128"/>
    </location>
</feature>
<keyword evidence="4 5" id="KW-0472">Membrane</keyword>
<evidence type="ECO:0000256" key="3">
    <source>
        <dbReference type="ARBA" id="ARBA00022989"/>
    </source>
</evidence>
<dbReference type="NCBIfam" id="TIGR00945">
    <property type="entry name" value="tatC"/>
    <property type="match status" value="1"/>
</dbReference>
<dbReference type="PANTHER" id="PTHR30371:SF0">
    <property type="entry name" value="SEC-INDEPENDENT PROTEIN TRANSLOCASE PROTEIN TATC, CHLOROPLASTIC-RELATED"/>
    <property type="match status" value="1"/>
</dbReference>
<dbReference type="GO" id="GO:0033281">
    <property type="term" value="C:TAT protein transport complex"/>
    <property type="evidence" value="ECO:0007669"/>
    <property type="project" value="UniProtKB-UniRule"/>
</dbReference>
<dbReference type="InterPro" id="IPR002033">
    <property type="entry name" value="TatC"/>
</dbReference>
<evidence type="ECO:0000256" key="2">
    <source>
        <dbReference type="ARBA" id="ARBA00022692"/>
    </source>
</evidence>
<dbReference type="EMBL" id="CP158367">
    <property type="protein sequence ID" value="XBX76005.1"/>
    <property type="molecule type" value="Genomic_DNA"/>
</dbReference>
<accession>A0AAU7VPH5</accession>
<feature type="transmembrane region" description="Helical" evidence="5">
    <location>
        <begin position="15"/>
        <end position="37"/>
    </location>
</feature>
<feature type="transmembrane region" description="Helical" evidence="5">
    <location>
        <begin position="189"/>
        <end position="206"/>
    </location>
</feature>
<proteinExistence type="inferred from homology"/>
<dbReference type="AlphaFoldDB" id="A0AAU7VPH5"/>
<reference evidence="6" key="1">
    <citation type="journal article" date="2013" name="Extremophiles">
        <title>Proteinivorax tanatarense gen. nov., sp. nov., an anaerobic, haloalkaliphilic, proteolytic bacterium isolated from a decaying algal bloom, and proposal of Proteinivoraceae fam. nov.</title>
        <authorList>
            <person name="Kevbrin V."/>
            <person name="Boltyanskaya Y."/>
            <person name="Zhilina T."/>
            <person name="Kolganova T."/>
            <person name="Lavrentjeva E."/>
            <person name="Kuznetsov B."/>
        </authorList>
    </citation>
    <scope>NUCLEOTIDE SEQUENCE</scope>
    <source>
        <strain evidence="6">Z-910T</strain>
    </source>
</reference>
<keyword evidence="3 5" id="KW-1133">Transmembrane helix</keyword>
<dbReference type="PANTHER" id="PTHR30371">
    <property type="entry name" value="SEC-INDEPENDENT PROTEIN TRANSLOCASE PROTEIN TATC"/>
    <property type="match status" value="1"/>
</dbReference>
<feature type="transmembrane region" description="Helical" evidence="5">
    <location>
        <begin position="212"/>
        <end position="230"/>
    </location>
</feature>
<comment type="subunit">
    <text evidence="5">Forms a complex with TatA.</text>
</comment>
<feature type="transmembrane region" description="Helical" evidence="5">
    <location>
        <begin position="65"/>
        <end position="89"/>
    </location>
</feature>
<name>A0AAU7VPH5_9FIRM</name>
<dbReference type="HAMAP" id="MF_00902">
    <property type="entry name" value="TatC"/>
    <property type="match status" value="1"/>
</dbReference>
<comment type="subcellular location">
    <subcellularLocation>
        <location evidence="5">Cell membrane</location>
        <topology evidence="5">Multi-pass membrane protein</topology>
    </subcellularLocation>
    <subcellularLocation>
        <location evidence="1">Membrane</location>
        <topology evidence="1">Multi-pass membrane protein</topology>
    </subcellularLocation>
</comment>
<keyword evidence="2 5" id="KW-0812">Transmembrane</keyword>
<evidence type="ECO:0000256" key="4">
    <source>
        <dbReference type="ARBA" id="ARBA00023136"/>
    </source>
</evidence>
<dbReference type="RefSeq" id="WP_350344740.1">
    <property type="nucleotide sequence ID" value="NZ_CP158367.1"/>
</dbReference>